<feature type="domain" description="Ig-like" evidence="1">
    <location>
        <begin position="27"/>
        <end position="71"/>
    </location>
</feature>
<gene>
    <name evidence="2" type="ORF">HPB48_005679</name>
</gene>
<organism evidence="2 3">
    <name type="scientific">Haemaphysalis longicornis</name>
    <name type="common">Bush tick</name>
    <dbReference type="NCBI Taxonomy" id="44386"/>
    <lineage>
        <taxon>Eukaryota</taxon>
        <taxon>Metazoa</taxon>
        <taxon>Ecdysozoa</taxon>
        <taxon>Arthropoda</taxon>
        <taxon>Chelicerata</taxon>
        <taxon>Arachnida</taxon>
        <taxon>Acari</taxon>
        <taxon>Parasitiformes</taxon>
        <taxon>Ixodida</taxon>
        <taxon>Ixodoidea</taxon>
        <taxon>Ixodidae</taxon>
        <taxon>Haemaphysalinae</taxon>
        <taxon>Haemaphysalis</taxon>
    </lineage>
</organism>
<evidence type="ECO:0000259" key="1">
    <source>
        <dbReference type="PROSITE" id="PS50835"/>
    </source>
</evidence>
<dbReference type="OrthoDB" id="6492326at2759"/>
<proteinExistence type="predicted"/>
<dbReference type="Gene3D" id="2.60.40.10">
    <property type="entry name" value="Immunoglobulins"/>
    <property type="match status" value="1"/>
</dbReference>
<dbReference type="SUPFAM" id="SSF48726">
    <property type="entry name" value="Immunoglobulin"/>
    <property type="match status" value="1"/>
</dbReference>
<name>A0A9J6GL87_HAELO</name>
<comment type="caution">
    <text evidence="2">The sequence shown here is derived from an EMBL/GenBank/DDBJ whole genome shotgun (WGS) entry which is preliminary data.</text>
</comment>
<evidence type="ECO:0000313" key="3">
    <source>
        <dbReference type="Proteomes" id="UP000821853"/>
    </source>
</evidence>
<dbReference type="PANTHER" id="PTHR21261:SF15">
    <property type="entry name" value="BEATEN PATH IIIA, ISOFORM D-RELATED"/>
    <property type="match status" value="1"/>
</dbReference>
<dbReference type="PANTHER" id="PTHR21261">
    <property type="entry name" value="BEAT PROTEIN"/>
    <property type="match status" value="1"/>
</dbReference>
<dbReference type="VEuPathDB" id="VectorBase:HLOH_049954"/>
<protein>
    <recommendedName>
        <fullName evidence="1">Ig-like domain-containing protein</fullName>
    </recommendedName>
</protein>
<dbReference type="Proteomes" id="UP000821853">
    <property type="component" value="Chromosome 5"/>
</dbReference>
<dbReference type="AlphaFoldDB" id="A0A9J6GL87"/>
<dbReference type="InterPro" id="IPR007110">
    <property type="entry name" value="Ig-like_dom"/>
</dbReference>
<dbReference type="InterPro" id="IPR013783">
    <property type="entry name" value="Ig-like_fold"/>
</dbReference>
<dbReference type="EMBL" id="JABSTR010000007">
    <property type="protein sequence ID" value="KAH9376026.1"/>
    <property type="molecule type" value="Genomic_DNA"/>
</dbReference>
<accession>A0A9J6GL87</accession>
<dbReference type="InterPro" id="IPR036179">
    <property type="entry name" value="Ig-like_dom_sf"/>
</dbReference>
<sequence length="71" mass="8015">MLLYFSPNKLALIFPLRHASVLPKKGPEIHGTQPYYRVGDLVNVTCRAGASKPPAMLTWYINNEKVSKYPL</sequence>
<reference evidence="2 3" key="1">
    <citation type="journal article" date="2020" name="Cell">
        <title>Large-Scale Comparative Analyses of Tick Genomes Elucidate Their Genetic Diversity and Vector Capacities.</title>
        <authorList>
            <consortium name="Tick Genome and Microbiome Consortium (TIGMIC)"/>
            <person name="Jia N."/>
            <person name="Wang J."/>
            <person name="Shi W."/>
            <person name="Du L."/>
            <person name="Sun Y."/>
            <person name="Zhan W."/>
            <person name="Jiang J.F."/>
            <person name="Wang Q."/>
            <person name="Zhang B."/>
            <person name="Ji P."/>
            <person name="Bell-Sakyi L."/>
            <person name="Cui X.M."/>
            <person name="Yuan T.T."/>
            <person name="Jiang B.G."/>
            <person name="Yang W.F."/>
            <person name="Lam T.T."/>
            <person name="Chang Q.C."/>
            <person name="Ding S.J."/>
            <person name="Wang X.J."/>
            <person name="Zhu J.G."/>
            <person name="Ruan X.D."/>
            <person name="Zhao L."/>
            <person name="Wei J.T."/>
            <person name="Ye R.Z."/>
            <person name="Que T.C."/>
            <person name="Du C.H."/>
            <person name="Zhou Y.H."/>
            <person name="Cheng J.X."/>
            <person name="Dai P.F."/>
            <person name="Guo W.B."/>
            <person name="Han X.H."/>
            <person name="Huang E.J."/>
            <person name="Li L.F."/>
            <person name="Wei W."/>
            <person name="Gao Y.C."/>
            <person name="Liu J.Z."/>
            <person name="Shao H.Z."/>
            <person name="Wang X."/>
            <person name="Wang C.C."/>
            <person name="Yang T.C."/>
            <person name="Huo Q.B."/>
            <person name="Li W."/>
            <person name="Chen H.Y."/>
            <person name="Chen S.E."/>
            <person name="Zhou L.G."/>
            <person name="Ni X.B."/>
            <person name="Tian J.H."/>
            <person name="Sheng Y."/>
            <person name="Liu T."/>
            <person name="Pan Y.S."/>
            <person name="Xia L.Y."/>
            <person name="Li J."/>
            <person name="Zhao F."/>
            <person name="Cao W.C."/>
        </authorList>
    </citation>
    <scope>NUCLEOTIDE SEQUENCE [LARGE SCALE GENOMIC DNA]</scope>
    <source>
        <strain evidence="2">HaeL-2018</strain>
    </source>
</reference>
<keyword evidence="3" id="KW-1185">Reference proteome</keyword>
<dbReference type="PROSITE" id="PS50835">
    <property type="entry name" value="IG_LIKE"/>
    <property type="match status" value="1"/>
</dbReference>
<evidence type="ECO:0000313" key="2">
    <source>
        <dbReference type="EMBL" id="KAH9376026.1"/>
    </source>
</evidence>